<evidence type="ECO:0008006" key="5">
    <source>
        <dbReference type="Google" id="ProtNLM"/>
    </source>
</evidence>
<organism evidence="3 4">
    <name type="scientific">Paraconexibacter algicola</name>
    <dbReference type="NCBI Taxonomy" id="2133960"/>
    <lineage>
        <taxon>Bacteria</taxon>
        <taxon>Bacillati</taxon>
        <taxon>Actinomycetota</taxon>
        <taxon>Thermoleophilia</taxon>
        <taxon>Solirubrobacterales</taxon>
        <taxon>Paraconexibacteraceae</taxon>
        <taxon>Paraconexibacter</taxon>
    </lineage>
</organism>
<sequence length="358" mass="37989">MTLPARGRLCAAAGLALLLLPATAAAHGISGDATDKTTLEYVPLGIEHMLLGWDHLLFVLGIVLLARAPMRAAKLISFFVAGHSFTLIVATLAEWRVSPTLVDVAIALSVVFVAALGLQRERLDDRAVWPAATTLGFGLIHGLGLSTRLQDLGIPDDGLLGKTIAFNVGVEIGQLVAVLIMFAIVFLLAKRIARWTEVRRSMFAVIGVAGLLAAVVLAVQGEDDQPNATPDRNVSSATAGVCTTVDETPVGGLAGQHPAKKFFGPAEQVPEEDLAHVRGDGWVIVRYSATATPAQVRALQTWIDGSDRAIAAAPDPKQRQALVATTARRKMSCQRHDVSAIKQFAAAWLEDVKAGRIQ</sequence>
<dbReference type="OrthoDB" id="9808870at2"/>
<dbReference type="Pfam" id="PF11303">
    <property type="entry name" value="DUF3105"/>
    <property type="match status" value="1"/>
</dbReference>
<evidence type="ECO:0000256" key="2">
    <source>
        <dbReference type="SAM" id="SignalP"/>
    </source>
</evidence>
<proteinExistence type="predicted"/>
<feature type="transmembrane region" description="Helical" evidence="1">
    <location>
        <begin position="75"/>
        <end position="93"/>
    </location>
</feature>
<feature type="transmembrane region" description="Helical" evidence="1">
    <location>
        <begin position="127"/>
        <end position="144"/>
    </location>
</feature>
<feature type="chain" id="PRO_5039317557" description="HupE/UreJ family protein" evidence="2">
    <location>
        <begin position="27"/>
        <end position="358"/>
    </location>
</feature>
<name>A0A2T4UM34_9ACTN</name>
<feature type="transmembrane region" description="Helical" evidence="1">
    <location>
        <begin position="50"/>
        <end position="68"/>
    </location>
</feature>
<feature type="signal peptide" evidence="2">
    <location>
        <begin position="1"/>
        <end position="26"/>
    </location>
</feature>
<keyword evidence="1" id="KW-1133">Transmembrane helix</keyword>
<evidence type="ECO:0000313" key="3">
    <source>
        <dbReference type="EMBL" id="PTL60268.1"/>
    </source>
</evidence>
<evidence type="ECO:0000313" key="4">
    <source>
        <dbReference type="Proteomes" id="UP000240739"/>
    </source>
</evidence>
<feature type="transmembrane region" description="Helical" evidence="1">
    <location>
        <begin position="164"/>
        <end position="189"/>
    </location>
</feature>
<accession>A0A2T4UM34</accession>
<dbReference type="Pfam" id="PF13795">
    <property type="entry name" value="HupE_UreJ_2"/>
    <property type="match status" value="1"/>
</dbReference>
<keyword evidence="1" id="KW-0812">Transmembrane</keyword>
<dbReference type="RefSeq" id="WP_107568913.1">
    <property type="nucleotide sequence ID" value="NZ_PYYB01000001.1"/>
</dbReference>
<dbReference type="InterPro" id="IPR032809">
    <property type="entry name" value="Put_HupE_UreJ"/>
</dbReference>
<dbReference type="EMBL" id="PYYB01000001">
    <property type="protein sequence ID" value="PTL60268.1"/>
    <property type="molecule type" value="Genomic_DNA"/>
</dbReference>
<keyword evidence="4" id="KW-1185">Reference proteome</keyword>
<evidence type="ECO:0000256" key="1">
    <source>
        <dbReference type="SAM" id="Phobius"/>
    </source>
</evidence>
<keyword evidence="1" id="KW-0472">Membrane</keyword>
<protein>
    <recommendedName>
        <fullName evidence="5">HupE/UreJ family protein</fullName>
    </recommendedName>
</protein>
<reference evidence="3 4" key="1">
    <citation type="submission" date="2018-03" db="EMBL/GenBank/DDBJ databases">
        <title>Aquarubrobacter algicola gen. nov., sp. nov., a novel actinobacterium isolated from shallow eutrophic lake during the end of cyanobacterial harmful algal blooms.</title>
        <authorList>
            <person name="Chun S.J."/>
        </authorList>
    </citation>
    <scope>NUCLEOTIDE SEQUENCE [LARGE SCALE GENOMIC DNA]</scope>
    <source>
        <strain evidence="3 4">Seoho-28</strain>
    </source>
</reference>
<gene>
    <name evidence="3" type="ORF">C7Y72_11775</name>
</gene>
<feature type="transmembrane region" description="Helical" evidence="1">
    <location>
        <begin position="99"/>
        <end position="118"/>
    </location>
</feature>
<feature type="transmembrane region" description="Helical" evidence="1">
    <location>
        <begin position="201"/>
        <end position="219"/>
    </location>
</feature>
<keyword evidence="2" id="KW-0732">Signal</keyword>
<dbReference type="AlphaFoldDB" id="A0A2T4UM34"/>
<comment type="caution">
    <text evidence="3">The sequence shown here is derived from an EMBL/GenBank/DDBJ whole genome shotgun (WGS) entry which is preliminary data.</text>
</comment>
<dbReference type="InterPro" id="IPR021454">
    <property type="entry name" value="DUF3105"/>
</dbReference>
<dbReference type="Proteomes" id="UP000240739">
    <property type="component" value="Unassembled WGS sequence"/>
</dbReference>